<evidence type="ECO:0000256" key="3">
    <source>
        <dbReference type="ARBA" id="ARBA00023145"/>
    </source>
</evidence>
<dbReference type="GO" id="GO:0006508">
    <property type="term" value="P:proteolysis"/>
    <property type="evidence" value="ECO:0007669"/>
    <property type="project" value="UniProtKB-UniRule"/>
</dbReference>
<feature type="chain" id="PRO_5023239250" description="Germination protease" evidence="4">
    <location>
        <begin position="18"/>
        <end position="350"/>
    </location>
</feature>
<proteinExistence type="inferred from homology"/>
<comment type="catalytic activity">
    <reaction evidence="4">
        <text>Endopeptidase action with P4 Glu or Asp, P1 preferably Glu &gt; Asp, P1' hydrophobic and P2' Ala.</text>
        <dbReference type="EC" id="3.4.24.78"/>
    </reaction>
</comment>
<sequence>MNQSHQIDLSRYQVRTDLALERHQMAIEEHGGEIPGVHIEEQNIDGIHFSKMSVTTEEGSQALRKPKGNYLTFEAPNLKQHDTELQERLSYFFAEEFHKYLKQLGISDDAKALVIGLGNWNVTPDALGPKVVENLLITRHLFELIPDQIDEGFRPVSAIAPGVMGLTGIETSEIVSGIIEKSDPDFVIAIDALASRSLERVNSTIQVADTGIHPGSGIGNKRKALDQETLGVPVIAIGVPTVVDAVSITNDTIDFMLQHLQNQMDIRNPFTKASKDPENPKYFLGLIGSLTENEKRQLIHEVLSPLGYNLIVTPKEVDTFMEDMANILANGLNMALHRSVDKENVSSYTH</sequence>
<feature type="propeptide" id="PRO_5009006315" evidence="4">
    <location>
        <begin position="1"/>
        <end position="17"/>
    </location>
</feature>
<evidence type="ECO:0000313" key="6">
    <source>
        <dbReference type="Proteomes" id="UP000243739"/>
    </source>
</evidence>
<dbReference type="EMBL" id="MIJF01000078">
    <property type="protein sequence ID" value="OEF96932.1"/>
    <property type="molecule type" value="Genomic_DNA"/>
</dbReference>
<dbReference type="SUPFAM" id="SSF53163">
    <property type="entry name" value="HybD-like"/>
    <property type="match status" value="1"/>
</dbReference>
<keyword evidence="6" id="KW-1185">Reference proteome</keyword>
<organism evidence="5 6">
    <name type="scientific">Vulcanibacillus modesticaldus</name>
    <dbReference type="NCBI Taxonomy" id="337097"/>
    <lineage>
        <taxon>Bacteria</taxon>
        <taxon>Bacillati</taxon>
        <taxon>Bacillota</taxon>
        <taxon>Bacilli</taxon>
        <taxon>Bacillales</taxon>
        <taxon>Bacillaceae</taxon>
        <taxon>Vulcanibacillus</taxon>
    </lineage>
</organism>
<dbReference type="AlphaFoldDB" id="A0A1D2YSB9"/>
<evidence type="ECO:0000256" key="2">
    <source>
        <dbReference type="ARBA" id="ARBA00022801"/>
    </source>
</evidence>
<name>A0A1D2YSB9_9BACI</name>
<comment type="caution">
    <text evidence="5">The sequence shown here is derived from an EMBL/GenBank/DDBJ whole genome shotgun (WGS) entry which is preliminary data.</text>
</comment>
<dbReference type="RefSeq" id="WP_069657565.1">
    <property type="nucleotide sequence ID" value="NZ_MIJF01000078.1"/>
</dbReference>
<dbReference type="NCBIfam" id="TIGR01441">
    <property type="entry name" value="GPR"/>
    <property type="match status" value="1"/>
</dbReference>
<protein>
    <recommendedName>
        <fullName evidence="4">Germination protease</fullName>
        <ecNumber evidence="4">3.4.24.78</ecNumber>
    </recommendedName>
    <alternativeName>
        <fullName evidence="4">GPR endopeptidase</fullName>
    </alternativeName>
    <alternativeName>
        <fullName evidence="4">Germination proteinase</fullName>
    </alternativeName>
    <alternativeName>
        <fullName evidence="4">Spore protease</fullName>
    </alternativeName>
</protein>
<dbReference type="HAMAP" id="MF_00626">
    <property type="entry name" value="Germination_prot"/>
    <property type="match status" value="1"/>
</dbReference>
<dbReference type="Proteomes" id="UP000243739">
    <property type="component" value="Unassembled WGS sequence"/>
</dbReference>
<dbReference type="GO" id="GO:0004222">
    <property type="term" value="F:metalloendopeptidase activity"/>
    <property type="evidence" value="ECO:0007669"/>
    <property type="project" value="UniProtKB-UniRule"/>
</dbReference>
<evidence type="ECO:0000313" key="5">
    <source>
        <dbReference type="EMBL" id="OEF96932.1"/>
    </source>
</evidence>
<evidence type="ECO:0000256" key="1">
    <source>
        <dbReference type="ARBA" id="ARBA00022670"/>
    </source>
</evidence>
<keyword evidence="3 4" id="KW-0865">Zymogen</keyword>
<dbReference type="EC" id="3.4.24.78" evidence="4"/>
<dbReference type="PIRSF" id="PIRSF019549">
    <property type="entry name" value="Peptidase_A25"/>
    <property type="match status" value="1"/>
</dbReference>
<comment type="subunit">
    <text evidence="4">Homotetramer.</text>
</comment>
<dbReference type="InterPro" id="IPR023430">
    <property type="entry name" value="Pept_HybD-like_dom_sf"/>
</dbReference>
<evidence type="ECO:0000256" key="4">
    <source>
        <dbReference type="HAMAP-Rule" id="MF_00626"/>
    </source>
</evidence>
<accession>A0A1D2YSB9</accession>
<keyword evidence="2 4" id="KW-0378">Hydrolase</keyword>
<reference evidence="5 6" key="1">
    <citation type="submission" date="2016-09" db="EMBL/GenBank/DDBJ databases">
        <title>Draft genome sequence for the type strain of Vulcanibacillus modesticaldus BR, a strictly anaerobic, moderately thermophilic, and nitrate-reducing bacterium from deep sea-hydrothermal vents of the Mid-Atlantic Ridge.</title>
        <authorList>
            <person name="Abin C.A."/>
            <person name="Hollibaugh J.T."/>
        </authorList>
    </citation>
    <scope>NUCLEOTIDE SEQUENCE [LARGE SCALE GENOMIC DNA]</scope>
    <source>
        <strain evidence="5 6">BR</strain>
    </source>
</reference>
<dbReference type="STRING" id="337097.BHF71_04175"/>
<comment type="PTM">
    <text evidence="4">Autoproteolytically processed. The inactive tetrameric zymogen termed p46 autoprocesses to a smaller form termed p41, which is active only during spore germination.</text>
</comment>
<comment type="function">
    <text evidence="4">Initiates the rapid degradation of small, acid-soluble proteins during spore germination.</text>
</comment>
<dbReference type="Gene3D" id="3.40.50.1450">
    <property type="entry name" value="HybD-like"/>
    <property type="match status" value="1"/>
</dbReference>
<gene>
    <name evidence="4" type="primary">gpr</name>
    <name evidence="5" type="ORF">BHF71_04175</name>
</gene>
<dbReference type="InterPro" id="IPR005080">
    <property type="entry name" value="Peptidase_A25"/>
</dbReference>
<dbReference type="OrthoDB" id="9777293at2"/>
<dbReference type="GO" id="GO:0009847">
    <property type="term" value="P:spore germination"/>
    <property type="evidence" value="ECO:0007669"/>
    <property type="project" value="UniProtKB-UniRule"/>
</dbReference>
<dbReference type="Pfam" id="PF03418">
    <property type="entry name" value="Peptidase_A25"/>
    <property type="match status" value="2"/>
</dbReference>
<keyword evidence="1 4" id="KW-0645">Protease</keyword>
<comment type="similarity">
    <text evidence="4">Belongs to the peptidase A25 family.</text>
</comment>